<dbReference type="InterPro" id="IPR036638">
    <property type="entry name" value="HLH_DNA-bd_sf"/>
</dbReference>
<feature type="region of interest" description="Disordered" evidence="6">
    <location>
        <begin position="285"/>
        <end position="324"/>
    </location>
</feature>
<keyword evidence="4" id="KW-0804">Transcription</keyword>
<protein>
    <recommendedName>
        <fullName evidence="7">BHLH domain-containing protein</fullName>
    </recommendedName>
</protein>
<evidence type="ECO:0000313" key="9">
    <source>
        <dbReference type="Proteomes" id="UP000796880"/>
    </source>
</evidence>
<dbReference type="PANTHER" id="PTHR46412:SF6">
    <property type="entry name" value="TRANSCRIPTION FACTOR BIM2"/>
    <property type="match status" value="1"/>
</dbReference>
<keyword evidence="3" id="KW-0238">DNA-binding</keyword>
<dbReference type="SMART" id="SM00353">
    <property type="entry name" value="HLH"/>
    <property type="match status" value="1"/>
</dbReference>
<evidence type="ECO:0000256" key="1">
    <source>
        <dbReference type="ARBA" id="ARBA00004123"/>
    </source>
</evidence>
<keyword evidence="5" id="KW-0539">Nucleus</keyword>
<accession>A0A8K0GP70</accession>
<evidence type="ECO:0000313" key="8">
    <source>
        <dbReference type="EMBL" id="KAF3431638.1"/>
    </source>
</evidence>
<dbReference type="Gene3D" id="4.10.280.10">
    <property type="entry name" value="Helix-loop-helix DNA-binding domain"/>
    <property type="match status" value="1"/>
</dbReference>
<dbReference type="GO" id="GO:0005634">
    <property type="term" value="C:nucleus"/>
    <property type="evidence" value="ECO:0007669"/>
    <property type="project" value="UniProtKB-SubCell"/>
</dbReference>
<dbReference type="GO" id="GO:0006351">
    <property type="term" value="P:DNA-templated transcription"/>
    <property type="evidence" value="ECO:0007669"/>
    <property type="project" value="InterPro"/>
</dbReference>
<dbReference type="OrthoDB" id="690068at2759"/>
<dbReference type="InterPro" id="IPR044295">
    <property type="entry name" value="BIM1/2/3"/>
</dbReference>
<dbReference type="EMBL" id="VOIH02000012">
    <property type="protein sequence ID" value="KAF3431638.1"/>
    <property type="molecule type" value="Genomic_DNA"/>
</dbReference>
<dbReference type="AlphaFoldDB" id="A0A8K0GP70"/>
<dbReference type="GO" id="GO:0046983">
    <property type="term" value="F:protein dimerization activity"/>
    <property type="evidence" value="ECO:0007669"/>
    <property type="project" value="InterPro"/>
</dbReference>
<name>A0A8K0GP70_9ROSA</name>
<dbReference type="CDD" id="cd11453">
    <property type="entry name" value="bHLH_AtBIM_like"/>
    <property type="match status" value="1"/>
</dbReference>
<dbReference type="PANTHER" id="PTHR46412">
    <property type="entry name" value="BES1-INTERACTING MYC-LIKE PROTEIN"/>
    <property type="match status" value="1"/>
</dbReference>
<dbReference type="GO" id="GO:0003700">
    <property type="term" value="F:DNA-binding transcription factor activity"/>
    <property type="evidence" value="ECO:0007669"/>
    <property type="project" value="InterPro"/>
</dbReference>
<feature type="region of interest" description="Disordered" evidence="6">
    <location>
        <begin position="1"/>
        <end position="55"/>
    </location>
</feature>
<evidence type="ECO:0000259" key="7">
    <source>
        <dbReference type="PROSITE" id="PS50888"/>
    </source>
</evidence>
<comment type="subcellular location">
    <subcellularLocation>
        <location evidence="1">Nucleus</location>
    </subcellularLocation>
</comment>
<evidence type="ECO:0000256" key="6">
    <source>
        <dbReference type="SAM" id="MobiDB-lite"/>
    </source>
</evidence>
<dbReference type="FunFam" id="4.10.280.10:FF:000093">
    <property type="entry name" value="BHLH domain class transcription factor"/>
    <property type="match status" value="1"/>
</dbReference>
<dbReference type="GO" id="GO:0003677">
    <property type="term" value="F:DNA binding"/>
    <property type="evidence" value="ECO:0007669"/>
    <property type="project" value="UniProtKB-KW"/>
</dbReference>
<proteinExistence type="predicted"/>
<keyword evidence="9" id="KW-1185">Reference proteome</keyword>
<dbReference type="InterPro" id="IPR011598">
    <property type="entry name" value="bHLH_dom"/>
</dbReference>
<comment type="caution">
    <text evidence="8">The sequence shown here is derived from an EMBL/GenBank/DDBJ whole genome shotgun (WGS) entry which is preliminary data.</text>
</comment>
<evidence type="ECO:0000256" key="5">
    <source>
        <dbReference type="ARBA" id="ARBA00023242"/>
    </source>
</evidence>
<dbReference type="SUPFAM" id="SSF47459">
    <property type="entry name" value="HLH, helix-loop-helix DNA-binding domain"/>
    <property type="match status" value="1"/>
</dbReference>
<evidence type="ECO:0000256" key="3">
    <source>
        <dbReference type="ARBA" id="ARBA00023125"/>
    </source>
</evidence>
<sequence>MRTKGNQEDEEYDDDEFGSKKDGPSSNNPNNKDAKSNDKASAIRSKHSVTEQRRRSKINERFQILRDLIPQCDQKRDTASFLLEVIEYVQFLQGKVQKYEGSYPAWSPEPAKLMPWRNSHWRVQGYVSNPQAIKNGSGPGSTFPGKFDENSISINPTMLPSTQNPVESDPSREVPCKALDHDIVNKGIPLPVPLPASISAPIRSDGVLAHSLQGPISDVQSTQCPTTSDTMNQQEELTIEGGTINISSAYSQGLLNNLAQALESAGVDLSQASISVQIDLGKRANRGLSSKDYDNPTSSNQTMAHHRDTGSGEDSDQAQKRLKT</sequence>
<keyword evidence="2" id="KW-0805">Transcription regulation</keyword>
<gene>
    <name evidence="8" type="ORF">FNV43_RR26369</name>
</gene>
<organism evidence="8 9">
    <name type="scientific">Rhamnella rubrinervis</name>
    <dbReference type="NCBI Taxonomy" id="2594499"/>
    <lineage>
        <taxon>Eukaryota</taxon>
        <taxon>Viridiplantae</taxon>
        <taxon>Streptophyta</taxon>
        <taxon>Embryophyta</taxon>
        <taxon>Tracheophyta</taxon>
        <taxon>Spermatophyta</taxon>
        <taxon>Magnoliopsida</taxon>
        <taxon>eudicotyledons</taxon>
        <taxon>Gunneridae</taxon>
        <taxon>Pentapetalae</taxon>
        <taxon>rosids</taxon>
        <taxon>fabids</taxon>
        <taxon>Rosales</taxon>
        <taxon>Rhamnaceae</taxon>
        <taxon>rhamnoid group</taxon>
        <taxon>Rhamneae</taxon>
        <taxon>Rhamnella</taxon>
    </lineage>
</organism>
<dbReference type="Proteomes" id="UP000796880">
    <property type="component" value="Unassembled WGS sequence"/>
</dbReference>
<dbReference type="Pfam" id="PF00010">
    <property type="entry name" value="HLH"/>
    <property type="match status" value="1"/>
</dbReference>
<feature type="domain" description="BHLH" evidence="7">
    <location>
        <begin position="42"/>
        <end position="92"/>
    </location>
</feature>
<reference evidence="8" key="1">
    <citation type="submission" date="2020-03" db="EMBL/GenBank/DDBJ databases">
        <title>A high-quality chromosome-level genome assembly of a woody plant with both climbing and erect habits, Rhamnella rubrinervis.</title>
        <authorList>
            <person name="Lu Z."/>
            <person name="Yang Y."/>
            <person name="Zhu X."/>
            <person name="Sun Y."/>
        </authorList>
    </citation>
    <scope>NUCLEOTIDE SEQUENCE</scope>
    <source>
        <strain evidence="8">BYM</strain>
        <tissue evidence="8">Leaf</tissue>
    </source>
</reference>
<evidence type="ECO:0000256" key="4">
    <source>
        <dbReference type="ARBA" id="ARBA00023163"/>
    </source>
</evidence>
<evidence type="ECO:0000256" key="2">
    <source>
        <dbReference type="ARBA" id="ARBA00023015"/>
    </source>
</evidence>
<dbReference type="PROSITE" id="PS50888">
    <property type="entry name" value="BHLH"/>
    <property type="match status" value="1"/>
</dbReference>